<name>A0ABS7DKE3_9FIRM</name>
<feature type="transmembrane region" description="Helical" evidence="1">
    <location>
        <begin position="6"/>
        <end position="27"/>
    </location>
</feature>
<accession>A0ABS7DKE3</accession>
<keyword evidence="1" id="KW-0472">Membrane</keyword>
<evidence type="ECO:0008006" key="4">
    <source>
        <dbReference type="Google" id="ProtNLM"/>
    </source>
</evidence>
<organism evidence="2 3">
    <name type="scientific">Caproiciproducens faecalis</name>
    <dbReference type="NCBI Taxonomy" id="2820301"/>
    <lineage>
        <taxon>Bacteria</taxon>
        <taxon>Bacillati</taxon>
        <taxon>Bacillota</taxon>
        <taxon>Clostridia</taxon>
        <taxon>Eubacteriales</taxon>
        <taxon>Acutalibacteraceae</taxon>
        <taxon>Caproiciproducens</taxon>
    </lineage>
</organism>
<comment type="caution">
    <text evidence="2">The sequence shown here is derived from an EMBL/GenBank/DDBJ whole genome shotgun (WGS) entry which is preliminary data.</text>
</comment>
<protein>
    <recommendedName>
        <fullName evidence="4">YtxH domain-containing protein</fullName>
    </recommendedName>
</protein>
<keyword evidence="3" id="KW-1185">Reference proteome</keyword>
<proteinExistence type="predicted"/>
<keyword evidence="1" id="KW-1133">Transmembrane helix</keyword>
<keyword evidence="1" id="KW-0812">Transmembrane</keyword>
<gene>
    <name evidence="2" type="ORF">J5W02_01865</name>
</gene>
<dbReference type="Proteomes" id="UP000719942">
    <property type="component" value="Unassembled WGS sequence"/>
</dbReference>
<reference evidence="2 3" key="1">
    <citation type="submission" date="2021-03" db="EMBL/GenBank/DDBJ databases">
        <title>Caproiciproducens sp. nov. isolated from feces of cow.</title>
        <authorList>
            <person name="Choi J.-Y."/>
        </authorList>
    </citation>
    <scope>NUCLEOTIDE SEQUENCE [LARGE SCALE GENOMIC DNA]</scope>
    <source>
        <strain evidence="2 3">AGMB10547</strain>
    </source>
</reference>
<dbReference type="RefSeq" id="WP_219963951.1">
    <property type="nucleotide sequence ID" value="NZ_JAGFNZ010000001.1"/>
</dbReference>
<evidence type="ECO:0000313" key="3">
    <source>
        <dbReference type="Proteomes" id="UP000719942"/>
    </source>
</evidence>
<sequence length="60" mass="6657">MYKETMGFVRGIGTGMVAGIAVASMGTRMMKNNRKLRRNANKAMHAVNGMFDDVQGMFKQ</sequence>
<evidence type="ECO:0000256" key="1">
    <source>
        <dbReference type="SAM" id="Phobius"/>
    </source>
</evidence>
<evidence type="ECO:0000313" key="2">
    <source>
        <dbReference type="EMBL" id="MBW7571547.1"/>
    </source>
</evidence>
<dbReference type="EMBL" id="JAGFNZ010000001">
    <property type="protein sequence ID" value="MBW7571547.1"/>
    <property type="molecule type" value="Genomic_DNA"/>
</dbReference>